<evidence type="ECO:0000313" key="6">
    <source>
        <dbReference type="Ensembl" id="ENSSSCP00000080703.1"/>
    </source>
</evidence>
<dbReference type="Pfam" id="PF01753">
    <property type="entry name" value="zf-MYND"/>
    <property type="match status" value="1"/>
</dbReference>
<reference evidence="6" key="3">
    <citation type="submission" date="2025-09" db="UniProtKB">
        <authorList>
            <consortium name="Ensembl"/>
        </authorList>
    </citation>
    <scope>IDENTIFICATION</scope>
</reference>
<evidence type="ECO:0000259" key="5">
    <source>
        <dbReference type="PROSITE" id="PS50865"/>
    </source>
</evidence>
<dbReference type="PROSITE" id="PS50865">
    <property type="entry name" value="ZF_MYND_2"/>
    <property type="match status" value="1"/>
</dbReference>
<organism evidence="6 7">
    <name type="scientific">Sus scrofa</name>
    <name type="common">Pig</name>
    <dbReference type="NCBI Taxonomy" id="9823"/>
    <lineage>
        <taxon>Eukaryota</taxon>
        <taxon>Metazoa</taxon>
        <taxon>Chordata</taxon>
        <taxon>Craniata</taxon>
        <taxon>Vertebrata</taxon>
        <taxon>Euteleostomi</taxon>
        <taxon>Mammalia</taxon>
        <taxon>Eutheria</taxon>
        <taxon>Laurasiatheria</taxon>
        <taxon>Artiodactyla</taxon>
        <taxon>Suina</taxon>
        <taxon>Suidae</taxon>
        <taxon>Sus</taxon>
    </lineage>
</organism>
<keyword evidence="7" id="KW-1185">Reference proteome</keyword>
<dbReference type="GO" id="GO:0008270">
    <property type="term" value="F:zinc ion binding"/>
    <property type="evidence" value="ECO:0007669"/>
    <property type="project" value="UniProtKB-KW"/>
</dbReference>
<keyword evidence="3" id="KW-0862">Zinc</keyword>
<dbReference type="AlphaFoldDB" id="A0A8W4FP56"/>
<dbReference type="GeneTree" id="ENSGT00940000156603"/>
<reference evidence="6" key="1">
    <citation type="journal article" date="2020" name="Gigascience">
        <title>An improved pig reference genome sequence to enable pig genetics and genomics research.</title>
        <authorList>
            <person name="Warr A."/>
            <person name="Affara N."/>
            <person name="Aken B."/>
            <person name="Beiki H."/>
            <person name="Bickhart D.M."/>
            <person name="Billis K."/>
            <person name="Chow W."/>
            <person name="Eory L."/>
            <person name="Finlayson H.A."/>
            <person name="Flicek P."/>
            <person name="Giron C.G."/>
            <person name="Griffin D.K."/>
            <person name="Hall R."/>
            <person name="Hannum G."/>
            <person name="Hourlier T."/>
            <person name="Howe K."/>
            <person name="Hume D.A."/>
            <person name="Izuogu O."/>
            <person name="Kim K."/>
            <person name="Koren S."/>
            <person name="Liu H."/>
            <person name="Manchanda N."/>
            <person name="Martin F.J."/>
            <person name="Nonneman D.J."/>
            <person name="O'Connor R.E."/>
            <person name="Phillippy A.M."/>
            <person name="Rohrer G.A."/>
            <person name="Rosen B.D."/>
            <person name="Rund L.A."/>
            <person name="Sargent C.A."/>
            <person name="Schook L.B."/>
            <person name="Schroeder S.G."/>
            <person name="Schwartz A.S."/>
            <person name="Skinner B.M."/>
            <person name="Talbot R."/>
            <person name="Tseng E."/>
            <person name="Tuggle C.K."/>
            <person name="Watson M."/>
            <person name="Smith T.P.L."/>
            <person name="Archibald A.L."/>
        </authorList>
    </citation>
    <scope>NUCLEOTIDE SEQUENCE [LARGE SCALE GENOMIC DNA]</scope>
    <source>
        <strain evidence="6">Duroc</strain>
    </source>
</reference>
<accession>A0A8W4FP56</accession>
<dbReference type="Ensembl" id="ENSSSCT00000066192.2">
    <property type="protein sequence ID" value="ENSSSCP00000080703.1"/>
    <property type="gene ID" value="ENSSSCG00000036197.2"/>
</dbReference>
<dbReference type="PANTHER" id="PTHR12298">
    <property type="entry name" value="PCDC2 PROGRAMMED CELL DEATH PROTEIN 2 -RELATED"/>
    <property type="match status" value="1"/>
</dbReference>
<sequence length="314" mass="35626">MVDNIKKKLHSLEILLPLSPATTSPPPQPACACIFSAPIFPLFSLEINTSLPHYPESLSQTLSPKRQSSGTCIKWLQFSVLTPQPRENRVISPLEPLPDRESLSFQFKSGCSSLQSLWCLGPKMCSRYHQAHYCSKEHQALDWRLRHKQACEQTENLDNTVPDHNSLFPEFEIVIAENDYTEVVEKDDKSEIIGSMGEAPEEELDSKAKHESREDGIFQKFKTKTSLEPWEPPYTLRVALKKKKKKDIPDCPCGAKRISEFQVMPQLLNYLKADRLGRSVDWGILAIFTWAESCGLGTGYTEECVWKQDILDAA</sequence>
<protein>
    <recommendedName>
        <fullName evidence="5">MYND-type domain-containing protein</fullName>
    </recommendedName>
</protein>
<reference evidence="6" key="2">
    <citation type="submission" date="2025-08" db="UniProtKB">
        <authorList>
            <consortium name="Ensembl"/>
        </authorList>
    </citation>
    <scope>IDENTIFICATION</scope>
</reference>
<dbReference type="SUPFAM" id="SSF144232">
    <property type="entry name" value="HIT/MYND zinc finger-like"/>
    <property type="match status" value="1"/>
</dbReference>
<name>A0A8W4FP56_PIG</name>
<dbReference type="Pfam" id="PF04194">
    <property type="entry name" value="PDCD2_C"/>
    <property type="match status" value="1"/>
</dbReference>
<dbReference type="InterPro" id="IPR002893">
    <property type="entry name" value="Znf_MYND"/>
</dbReference>
<dbReference type="GO" id="GO:0005634">
    <property type="term" value="C:nucleus"/>
    <property type="evidence" value="ECO:0000318"/>
    <property type="project" value="GO_Central"/>
</dbReference>
<dbReference type="Proteomes" id="UP000008227">
    <property type="component" value="Chromosome 3"/>
</dbReference>
<proteinExistence type="predicted"/>
<dbReference type="InterPro" id="IPR007320">
    <property type="entry name" value="PDCD2_C"/>
</dbReference>
<evidence type="ECO:0000256" key="4">
    <source>
        <dbReference type="PROSITE-ProRule" id="PRU00134"/>
    </source>
</evidence>
<dbReference type="PANTHER" id="PTHR12298:SF4">
    <property type="entry name" value="PROGRAMMED CELL DEATH PROTEIN 2"/>
    <property type="match status" value="1"/>
</dbReference>
<evidence type="ECO:0000256" key="2">
    <source>
        <dbReference type="ARBA" id="ARBA00022771"/>
    </source>
</evidence>
<keyword evidence="1" id="KW-0479">Metal-binding</keyword>
<evidence type="ECO:0000256" key="3">
    <source>
        <dbReference type="ARBA" id="ARBA00022833"/>
    </source>
</evidence>
<keyword evidence="2 4" id="KW-0863">Zinc-finger</keyword>
<evidence type="ECO:0000256" key="1">
    <source>
        <dbReference type="ARBA" id="ARBA00022723"/>
    </source>
</evidence>
<evidence type="ECO:0000313" key="7">
    <source>
        <dbReference type="Proteomes" id="UP000008227"/>
    </source>
</evidence>
<feature type="domain" description="MYND-type" evidence="5">
    <location>
        <begin position="108"/>
        <end position="151"/>
    </location>
</feature>
<dbReference type="Gene3D" id="6.10.140.2220">
    <property type="match status" value="1"/>
</dbReference>
<dbReference type="GO" id="GO:0005737">
    <property type="term" value="C:cytoplasm"/>
    <property type="evidence" value="ECO:0007669"/>
    <property type="project" value="InterPro"/>
</dbReference>